<organism evidence="1 2">
    <name type="scientific">Moorena producens (strain JHB)</name>
    <dbReference type="NCBI Taxonomy" id="1454205"/>
    <lineage>
        <taxon>Bacteria</taxon>
        <taxon>Bacillati</taxon>
        <taxon>Cyanobacteriota</taxon>
        <taxon>Cyanophyceae</taxon>
        <taxon>Coleofasciculales</taxon>
        <taxon>Coleofasciculaceae</taxon>
        <taxon>Moorena</taxon>
    </lineage>
</organism>
<evidence type="ECO:0000313" key="1">
    <source>
        <dbReference type="EMBL" id="AOY79249.2"/>
    </source>
</evidence>
<protein>
    <submittedName>
        <fullName evidence="1">Uncharacterized protein</fullName>
    </submittedName>
</protein>
<reference evidence="2" key="1">
    <citation type="submission" date="2016-10" db="EMBL/GenBank/DDBJ databases">
        <title>Comparative genomics uncovers the prolific and rare metabolic potential of the cyanobacterial genus Moorea.</title>
        <authorList>
            <person name="Leao T."/>
            <person name="Castelao G."/>
            <person name="Korobeynikov A."/>
            <person name="Monroe E.A."/>
            <person name="Podell S."/>
            <person name="Glukhov E."/>
            <person name="Allen E."/>
            <person name="Gerwick W.H."/>
            <person name="Gerwick L."/>
        </authorList>
    </citation>
    <scope>NUCLEOTIDE SEQUENCE [LARGE SCALE GENOMIC DNA]</scope>
    <source>
        <strain evidence="2">JHB</strain>
    </source>
</reference>
<dbReference type="Proteomes" id="UP000176944">
    <property type="component" value="Chromosome"/>
</dbReference>
<dbReference type="EMBL" id="CP017708">
    <property type="protein sequence ID" value="AOY79249.2"/>
    <property type="molecule type" value="Genomic_DNA"/>
</dbReference>
<sequence length="99" mass="10774">MFISKVSSSGVKNDNQVIYALQFTGQAVPQNDQGTVLKATTKSPSSKIRTVVSRQGVKSKIKTVKGKVAKFVYTVEFLTPETFLENGKIEFGSGNPLTF</sequence>
<accession>A0A1D9FV42</accession>
<dbReference type="AlphaFoldDB" id="A0A1D9FV42"/>
<evidence type="ECO:0000313" key="2">
    <source>
        <dbReference type="Proteomes" id="UP000176944"/>
    </source>
</evidence>
<gene>
    <name evidence="1" type="ORF">BJP36_04275</name>
</gene>
<proteinExistence type="predicted"/>
<name>A0A1D9FV42_MOOP1</name>